<evidence type="ECO:0000313" key="8">
    <source>
        <dbReference type="EMBL" id="VVB03828.1"/>
    </source>
</evidence>
<name>A0A565BR33_9BRAS</name>
<dbReference type="InterPro" id="IPR058054">
    <property type="entry name" value="Znf_MS1-like"/>
</dbReference>
<dbReference type="InterPro" id="IPR011011">
    <property type="entry name" value="Znf_FYVE_PHD"/>
</dbReference>
<evidence type="ECO:0000256" key="2">
    <source>
        <dbReference type="ARBA" id="ARBA00022771"/>
    </source>
</evidence>
<dbReference type="OrthoDB" id="436852at2759"/>
<dbReference type="PANTHER" id="PTHR46201">
    <property type="entry name" value="PHD FINGER PROTEIN MALE MEIOCYTE DEATH 1-RELATED"/>
    <property type="match status" value="1"/>
</dbReference>
<dbReference type="InterPro" id="IPR019787">
    <property type="entry name" value="Znf_PHD-finger"/>
</dbReference>
<feature type="region of interest" description="Disordered" evidence="6">
    <location>
        <begin position="318"/>
        <end position="337"/>
    </location>
</feature>
<keyword evidence="3" id="KW-0862">Zinc</keyword>
<evidence type="ECO:0000259" key="7">
    <source>
        <dbReference type="SMART" id="SM00249"/>
    </source>
</evidence>
<evidence type="ECO:0000256" key="1">
    <source>
        <dbReference type="ARBA" id="ARBA00022723"/>
    </source>
</evidence>
<dbReference type="SUPFAM" id="SSF57903">
    <property type="entry name" value="FYVE/PHD zinc finger"/>
    <property type="match status" value="1"/>
</dbReference>
<dbReference type="Pfam" id="PF25874">
    <property type="entry name" value="WHD_plant_repro"/>
    <property type="match status" value="1"/>
</dbReference>
<dbReference type="CDD" id="cd15556">
    <property type="entry name" value="PHD_MMD1_like"/>
    <property type="match status" value="1"/>
</dbReference>
<comment type="caution">
    <text evidence="8">The sequence shown here is derived from an EMBL/GenBank/DDBJ whole genome shotgun (WGS) entry which is preliminary data.</text>
</comment>
<evidence type="ECO:0000256" key="4">
    <source>
        <dbReference type="ARBA" id="ARBA00023015"/>
    </source>
</evidence>
<dbReference type="SMART" id="SM00249">
    <property type="entry name" value="PHD"/>
    <property type="match status" value="1"/>
</dbReference>
<dbReference type="PROSITE" id="PS01359">
    <property type="entry name" value="ZF_PHD_1"/>
    <property type="match status" value="1"/>
</dbReference>
<sequence length="712" mass="80780">MAITVYDACTERKKALKILIINDSATPSSSPFVDDLSSTFRDNIRSFLTDYAVKEDYTVDGGNTVSCLFLGSEATGVVFPLFTIEQQISDPSPDSLCATCRCVGWGNHYVSKRKYHLIIPRIDEWKKPLTKESLEVTCHLMHGVIHCNGFGHLLCINNDESKYLSGDQIMDFWDRLCSTLRTRKISLDDISRKGSMDLRLLHGVAYGRPWFGKWGYMFSHGSFGIKEDQYSRAIHILSSIEVDKIMEDFSGTRDERVMNMIIGFYRVSSETPLVTLSDLLRFMIAFSSNSPVQKKTAMALAAMSLDTAVLKPILRDDDNTKVSSSSSSLDLDSGTDTVLDDHQETTVIPPKYVSFDTLAAAEASRYPGRRLKEAAQAVVRVFEGGNSVITRQDLRETVRSSIGDTGLIDFLLKHIDKVLIGDKIVQRFTNPKNRMLQFSLRTINPRALEQESKNKRKQKPRKTSEWKSNTPGLSAYDDTLYLYQNLLVTYLDSEIYSNASEVILNSKSFVKEWPLPSYHHKEQDLLTVSCQVLPNHEELLKEFSRKLPPGELVIVPQNATIRELKSAVEKALRDTYWVTDELEVLEIRNKELEKLEDSWSLDKIKTEEFLVKGFGLDTVTELRYEGGFDDWTVDCKCGARDDDGERMVDCDACKVWHHTMCNSIEDDEDVPPVFHCFRCSGDSLRAKKRTVTSRFALTCETSQERIARASMI</sequence>
<organism evidence="8 9">
    <name type="scientific">Arabis nemorensis</name>
    <dbReference type="NCBI Taxonomy" id="586526"/>
    <lineage>
        <taxon>Eukaryota</taxon>
        <taxon>Viridiplantae</taxon>
        <taxon>Streptophyta</taxon>
        <taxon>Embryophyta</taxon>
        <taxon>Tracheophyta</taxon>
        <taxon>Spermatophyta</taxon>
        <taxon>Magnoliopsida</taxon>
        <taxon>eudicotyledons</taxon>
        <taxon>Gunneridae</taxon>
        <taxon>Pentapetalae</taxon>
        <taxon>rosids</taxon>
        <taxon>malvids</taxon>
        <taxon>Brassicales</taxon>
        <taxon>Brassicaceae</taxon>
        <taxon>Arabideae</taxon>
        <taxon>Arabis</taxon>
    </lineage>
</organism>
<dbReference type="Gene3D" id="3.30.40.10">
    <property type="entry name" value="Zinc/RING finger domain, C3HC4 (zinc finger)"/>
    <property type="match status" value="1"/>
</dbReference>
<protein>
    <recommendedName>
        <fullName evidence="7">Zinc finger PHD-type domain-containing protein</fullName>
    </recommendedName>
</protein>
<gene>
    <name evidence="8" type="ORF">ANE_LOCUS14272</name>
</gene>
<dbReference type="InterPro" id="IPR001965">
    <property type="entry name" value="Znf_PHD"/>
</dbReference>
<evidence type="ECO:0000256" key="6">
    <source>
        <dbReference type="SAM" id="MobiDB-lite"/>
    </source>
</evidence>
<dbReference type="Proteomes" id="UP000489600">
    <property type="component" value="Unassembled WGS sequence"/>
</dbReference>
<evidence type="ECO:0000313" key="9">
    <source>
        <dbReference type="Proteomes" id="UP000489600"/>
    </source>
</evidence>
<feature type="compositionally biased region" description="Low complexity" evidence="6">
    <location>
        <begin position="321"/>
        <end position="337"/>
    </location>
</feature>
<feature type="domain" description="Zinc finger PHD-type" evidence="7">
    <location>
        <begin position="634"/>
        <end position="680"/>
    </location>
</feature>
<dbReference type="Pfam" id="PF25565">
    <property type="entry name" value="Ubiquitin_At1g33420"/>
    <property type="match status" value="1"/>
</dbReference>
<reference evidence="8" key="1">
    <citation type="submission" date="2019-07" db="EMBL/GenBank/DDBJ databases">
        <authorList>
            <person name="Dittberner H."/>
        </authorList>
    </citation>
    <scope>NUCLEOTIDE SEQUENCE [LARGE SCALE GENOMIC DNA]</scope>
</reference>
<dbReference type="EMBL" id="CABITT030000005">
    <property type="protein sequence ID" value="VVB03828.1"/>
    <property type="molecule type" value="Genomic_DNA"/>
</dbReference>
<keyword evidence="1" id="KW-0479">Metal-binding</keyword>
<dbReference type="InterPro" id="IPR059080">
    <property type="entry name" value="WHD_PTC1"/>
</dbReference>
<dbReference type="GO" id="GO:0008270">
    <property type="term" value="F:zinc ion binding"/>
    <property type="evidence" value="ECO:0007669"/>
    <property type="project" value="UniProtKB-KW"/>
</dbReference>
<dbReference type="PANTHER" id="PTHR46201:SF7">
    <property type="entry name" value="BINDING PROTEIN, PUTATIVE-RELATED"/>
    <property type="match status" value="1"/>
</dbReference>
<dbReference type="InterPro" id="IPR019786">
    <property type="entry name" value="Zinc_finger_PHD-type_CS"/>
</dbReference>
<dbReference type="AlphaFoldDB" id="A0A565BR33"/>
<feature type="region of interest" description="Disordered" evidence="6">
    <location>
        <begin position="447"/>
        <end position="470"/>
    </location>
</feature>
<dbReference type="InterPro" id="IPR057765">
    <property type="entry name" value="MS1-like_ubiquitin"/>
</dbReference>
<accession>A0A565BR33</accession>
<proteinExistence type="predicted"/>
<keyword evidence="2" id="KW-0863">Zinc-finger</keyword>
<keyword evidence="4" id="KW-0805">Transcription regulation</keyword>
<dbReference type="InterPro" id="IPR013083">
    <property type="entry name" value="Znf_RING/FYVE/PHD"/>
</dbReference>
<dbReference type="Pfam" id="PF00628">
    <property type="entry name" value="PHD"/>
    <property type="match status" value="1"/>
</dbReference>
<evidence type="ECO:0000256" key="3">
    <source>
        <dbReference type="ARBA" id="ARBA00022833"/>
    </source>
</evidence>
<keyword evidence="5" id="KW-0804">Transcription</keyword>
<evidence type="ECO:0000256" key="5">
    <source>
        <dbReference type="ARBA" id="ARBA00023163"/>
    </source>
</evidence>
<keyword evidence="9" id="KW-1185">Reference proteome</keyword>